<organism evidence="1">
    <name type="scientific">Ostreococcus sp. 'lucimarinus'</name>
    <dbReference type="NCBI Taxonomy" id="242159"/>
    <lineage>
        <taxon>Eukaryota</taxon>
        <taxon>Viridiplantae</taxon>
        <taxon>Chlorophyta</taxon>
        <taxon>Mamiellophyceae</taxon>
        <taxon>Mamiellales</taxon>
        <taxon>Bathycoccaceae</taxon>
        <taxon>Ostreococcus</taxon>
    </lineage>
</organism>
<dbReference type="AlphaFoldDB" id="A0A7R9XRG5"/>
<reference evidence="1" key="1">
    <citation type="submission" date="2021-01" db="EMBL/GenBank/DDBJ databases">
        <authorList>
            <person name="Corre E."/>
            <person name="Pelletier E."/>
            <person name="Niang G."/>
            <person name="Scheremetjew M."/>
            <person name="Finn R."/>
            <person name="Kale V."/>
            <person name="Holt S."/>
            <person name="Cochrane G."/>
            <person name="Meng A."/>
            <person name="Brown T."/>
            <person name="Cohen L."/>
        </authorList>
    </citation>
    <scope>NUCLEOTIDE SEQUENCE</scope>
    <source>
        <strain evidence="1">Clade-A-BCC118000</strain>
    </source>
</reference>
<evidence type="ECO:0000313" key="1">
    <source>
        <dbReference type="EMBL" id="CAD8222073.1"/>
    </source>
</evidence>
<proteinExistence type="predicted"/>
<gene>
    <name evidence="1" type="ORF">OLUC0939_LOCUS2796</name>
</gene>
<accession>A0A7R9XRG5</accession>
<name>A0A7R9XRG5_9CHLO</name>
<sequence length="110" mass="12581">MEGPAITVWNVLENDISYHIPYKDGTNSYVIDPEIRFPPTQNLDTAVRDALPLVVPSALSFAHLPKEDRPPRKANRWDRAMMELPTCVKVTLKFRRTKLYVVLNDDDDAS</sequence>
<dbReference type="EMBL" id="HBDX01003224">
    <property type="protein sequence ID" value="CAD8222073.1"/>
    <property type="molecule type" value="Transcribed_RNA"/>
</dbReference>
<protein>
    <submittedName>
        <fullName evidence="1">Uncharacterized protein</fullName>
    </submittedName>
</protein>